<evidence type="ECO:0000313" key="7">
    <source>
        <dbReference type="Proteomes" id="UP000887566"/>
    </source>
</evidence>
<dbReference type="GO" id="GO:0000149">
    <property type="term" value="F:SNARE binding"/>
    <property type="evidence" value="ECO:0007669"/>
    <property type="project" value="TreeGrafter"/>
</dbReference>
<keyword evidence="1" id="KW-0813">Transport</keyword>
<keyword evidence="3" id="KW-0175">Coiled coil</keyword>
<dbReference type="GO" id="GO:0015031">
    <property type="term" value="P:protein transport"/>
    <property type="evidence" value="ECO:0007669"/>
    <property type="project" value="UniProtKB-KW"/>
</dbReference>
<dbReference type="PANTHER" id="PTHR13258">
    <property type="entry name" value="SYNDETIN"/>
    <property type="match status" value="1"/>
</dbReference>
<dbReference type="Pfam" id="PF10475">
    <property type="entry name" value="Vps54_N"/>
    <property type="match status" value="1"/>
</dbReference>
<dbReference type="AlphaFoldDB" id="A0A914VNQ4"/>
<feature type="region of interest" description="Disordered" evidence="4">
    <location>
        <begin position="35"/>
        <end position="60"/>
    </location>
</feature>
<evidence type="ECO:0000313" key="8">
    <source>
        <dbReference type="WBParaSite" id="PSAMB.scaffold21size117079.g504.t1"/>
    </source>
</evidence>
<dbReference type="InterPro" id="IPR040047">
    <property type="entry name" value="VPS50"/>
</dbReference>
<dbReference type="GO" id="GO:0005829">
    <property type="term" value="C:cytosol"/>
    <property type="evidence" value="ECO:0007669"/>
    <property type="project" value="GOC"/>
</dbReference>
<proteinExistence type="predicted"/>
<evidence type="ECO:0000256" key="3">
    <source>
        <dbReference type="ARBA" id="ARBA00023054"/>
    </source>
</evidence>
<keyword evidence="2" id="KW-0653">Protein transport</keyword>
<dbReference type="WBParaSite" id="PSAMB.scaffold21size117079.g504.t1">
    <property type="protein sequence ID" value="PSAMB.scaffold21size117079.g504.t1"/>
    <property type="gene ID" value="PSAMB.scaffold21size117079.g504"/>
</dbReference>
<dbReference type="Pfam" id="PF10474">
    <property type="entry name" value="Syndetin_C"/>
    <property type="match status" value="1"/>
</dbReference>
<feature type="compositionally biased region" description="Polar residues" evidence="4">
    <location>
        <begin position="40"/>
        <end position="60"/>
    </location>
</feature>
<evidence type="ECO:0000256" key="2">
    <source>
        <dbReference type="ARBA" id="ARBA00022927"/>
    </source>
</evidence>
<organism evidence="7 8">
    <name type="scientific">Plectus sambesii</name>
    <dbReference type="NCBI Taxonomy" id="2011161"/>
    <lineage>
        <taxon>Eukaryota</taxon>
        <taxon>Metazoa</taxon>
        <taxon>Ecdysozoa</taxon>
        <taxon>Nematoda</taxon>
        <taxon>Chromadorea</taxon>
        <taxon>Plectida</taxon>
        <taxon>Plectina</taxon>
        <taxon>Plectoidea</taxon>
        <taxon>Plectidae</taxon>
        <taxon>Plectus</taxon>
    </lineage>
</organism>
<dbReference type="GO" id="GO:1990745">
    <property type="term" value="C:EARP complex"/>
    <property type="evidence" value="ECO:0007669"/>
    <property type="project" value="InterPro"/>
</dbReference>
<dbReference type="GO" id="GO:0032456">
    <property type="term" value="P:endocytic recycling"/>
    <property type="evidence" value="ECO:0007669"/>
    <property type="project" value="InterPro"/>
</dbReference>
<accession>A0A914VNQ4</accession>
<dbReference type="InterPro" id="IPR019515">
    <property type="entry name" value="VPS54_N"/>
</dbReference>
<feature type="domain" description="Syndetin C-terminal" evidence="5">
    <location>
        <begin position="485"/>
        <end position="625"/>
    </location>
</feature>
<dbReference type="Proteomes" id="UP000887566">
    <property type="component" value="Unplaced"/>
</dbReference>
<evidence type="ECO:0000259" key="6">
    <source>
        <dbReference type="Pfam" id="PF10475"/>
    </source>
</evidence>
<dbReference type="PANTHER" id="PTHR13258:SF0">
    <property type="entry name" value="SYNDETIN"/>
    <property type="match status" value="1"/>
</dbReference>
<evidence type="ECO:0000256" key="4">
    <source>
        <dbReference type="SAM" id="MobiDB-lite"/>
    </source>
</evidence>
<sequence>MDLQKIKKSFQRRINSTLGGINSGSNEVGLYPEDEPEAIESSSTTQVQLPGKAQTRSLPVNNPTHEKEILDRIEAVYYSTDDFDAGEYELKKLAEVLDSNDINTERRKLREQLSVVSKKVSTLILENHPSYAAELQKVTEVQRMLSDTFDLCKRARSNLKEAQYMTSGAGLKLLANHKKMQLLRRLMTALRTIKTLHETDYHLRDLLQEGNFPAAIQLCFEGRKATETYSHFSCIGELSCKLSDTLVRIEEQLDDALASVTLHFDPDRYAHLNTGYTLLSKVPDAALKLIAYFRATLENSARTVLVDYVSARKVDNKFESLSYEELCKEVDGAVESDSDDSDEELEAVKQDYVDETGVEQKYVSKLNVLKPSESMPPVLCNTALNLLRFFGRYLHMTYMLRSVANDAIVGLTELFDYYLYSVCAFFCSDATNFGVSLCGARLSAALRRIESTLIVSSRNSPSKSNGRLPACRISPVVQFNYPDRLFGLAERVVGVESLVFIGEQVHALRPVMQSLLSQAKLPFLQQFFAQTVSGVAEVRRAAYGAVATRALNYDHLLAQVTATKWDIGELRSQHSAYVDFLLHDLANFAQRLAAVAEATPLCREAHDILWDVVILCANKTLIQGFELTCVNSHPLDGDE</sequence>
<dbReference type="InterPro" id="IPR019514">
    <property type="entry name" value="Syndetin_C"/>
</dbReference>
<keyword evidence="7" id="KW-1185">Reference proteome</keyword>
<feature type="domain" description="Vacuolar protein sorting-associated protein 54 N-terminal" evidence="6">
    <location>
        <begin position="70"/>
        <end position="331"/>
    </location>
</feature>
<evidence type="ECO:0000256" key="1">
    <source>
        <dbReference type="ARBA" id="ARBA00022448"/>
    </source>
</evidence>
<protein>
    <submittedName>
        <fullName evidence="8">Vacuolar protein sorting-associated protein 54</fullName>
    </submittedName>
</protein>
<name>A0A914VNQ4_9BILA</name>
<evidence type="ECO:0000259" key="5">
    <source>
        <dbReference type="Pfam" id="PF10474"/>
    </source>
</evidence>
<reference evidence="8" key="1">
    <citation type="submission" date="2022-11" db="UniProtKB">
        <authorList>
            <consortium name="WormBaseParasite"/>
        </authorList>
    </citation>
    <scope>IDENTIFICATION</scope>
</reference>
<dbReference type="GO" id="GO:0042147">
    <property type="term" value="P:retrograde transport, endosome to Golgi"/>
    <property type="evidence" value="ECO:0007669"/>
    <property type="project" value="InterPro"/>
</dbReference>